<feature type="region of interest" description="Disordered" evidence="2">
    <location>
        <begin position="784"/>
        <end position="803"/>
    </location>
</feature>
<dbReference type="GO" id="GO:0005829">
    <property type="term" value="C:cytosol"/>
    <property type="evidence" value="ECO:0007669"/>
    <property type="project" value="TreeGrafter"/>
</dbReference>
<dbReference type="Proteomes" id="UP000694552">
    <property type="component" value="Unplaced"/>
</dbReference>
<feature type="coiled-coil region" evidence="1">
    <location>
        <begin position="593"/>
        <end position="620"/>
    </location>
</feature>
<proteinExistence type="predicted"/>
<feature type="region of interest" description="Disordered" evidence="2">
    <location>
        <begin position="544"/>
        <end position="584"/>
    </location>
</feature>
<reference evidence="3" key="2">
    <citation type="submission" date="2025-09" db="UniProtKB">
        <authorList>
            <consortium name="Ensembl"/>
        </authorList>
    </citation>
    <scope>IDENTIFICATION</scope>
</reference>
<feature type="compositionally biased region" description="Basic and acidic residues" evidence="2">
    <location>
        <begin position="1756"/>
        <end position="1788"/>
    </location>
</feature>
<dbReference type="PANTHER" id="PTHR21553">
    <property type="entry name" value="ALMS1-RELATED"/>
    <property type="match status" value="1"/>
</dbReference>
<evidence type="ECO:0000313" key="4">
    <source>
        <dbReference type="Proteomes" id="UP000694552"/>
    </source>
</evidence>
<feature type="coiled-coil region" evidence="1">
    <location>
        <begin position="49"/>
        <end position="132"/>
    </location>
</feature>
<feature type="compositionally biased region" description="Polar residues" evidence="2">
    <location>
        <begin position="549"/>
        <end position="562"/>
    </location>
</feature>
<keyword evidence="1" id="KW-0175">Coiled coil</keyword>
<feature type="region of interest" description="Disordered" evidence="2">
    <location>
        <begin position="1562"/>
        <end position="1582"/>
    </location>
</feature>
<accession>A0A8C8E767</accession>
<evidence type="ECO:0000313" key="3">
    <source>
        <dbReference type="Ensembl" id="ENSOSUP00000006189.1"/>
    </source>
</evidence>
<sequence>MKRKVAKVGKLRLSPNEETMLLKEEYERRRKLRLQQVREQQKYIALQIRQKVKQRREEQLHRLEEALRAEWQKAQDQKMKALEELYLSSLRAIGEGHRQAKENEPDLEALTKQAEERKQRAEKRHKKALKEQKYQKEKLLCEHARRTNARKHALEVERQRAARIASLPPPPPHPLENFEVKKTPAVKLCSADNFSVTRYHISEPYVDREVDGEQPDARLAAEEERKRLEELHREAERERREQLEKAHLRGSHALKKVHLAQDRERLLKELEQMQNMDRMRRRQIVAQMPPQLFVPSYKRMEIKEEWQRELEFAFEDMYTEDRKMKGDLILQFEPQPLPAPSDRSQDNELDISLEQESACDTQPESACNTRQESGQIIEEEVPNESENHKEAKAHQPQSKLALKKLLNKIRSQQEEWTSKSEKEIQSEIETIESGTIASEERPLCDLELNYEQQRNTVCEAKDSVKMLENTVAAENPVLIHPQEQAAKIRMEEERQKWKEQIEQQKQEQLALLKQIEEERARLEADFLKIQMQTCLEEAKKKKEEEEQGQLVQSRSVPSTDQQNKVEHETGNTTISQTRSPREESHLHVIRNYQQRLLQQNRLHKQTVEEARKRLQEYQNKLKLRYLSTSATPLSSVETKSFNLKPVSEPLLQRQGVQPTQYQSSEQVHAQEHAQLLPVFSGTLHLLEKPSSQKHEQQMHNTCPGRHAQLLETSKWKHGEFCLLCGCPSQEQVGMLEASNHHVREPSQFQLPSGLAMEDVTAVGKQPEAHVQHVRFVLPAEDSSEPSERVHFKESSQKMSNHQIKREAGEELPLKTVLIPATKESCIVQAASVDSVAYRQGSAESTIKTSLEQPLSFSEPMTFSHEESETQGVEEFLIPKTGDASSFNYSGILNLRDRVLASSESIQAQQKYLKELQEQLDAQREALLSRQKIQEQLLLQKQDKLKERMQRQQEALKEFLNKKVRHICTNEDIIEAQKPDWIHKTDFFQVSENYQQGNCGRSKFHGSEMISQCIGSAEQTEQSERALCREQKWRSSKPPVAKVKLGLDLEQHELSVIPEVDTPKSCNISFSDKTDSVDGESSPISTVGEFAYVKRYSHALHEEGRLPLSITNYEEQISNGSPRQSKQSSRLLQQVLLMTAENSYDSAQSQDSQVAQDSPVLAAEVGEGVATCSGPSFRLDNMEVLSKEVSTNLGSEAFMQGIPCDLSSTISTGSFLTSEMLDVSPVDTGLSSDSTEDRILREPASCPWNSSLPFTPQQRQAHLSGASETQLPEGEMYLYKGSQIQQILGKCTEHLNSYSEDNTCFRALAAELDFPEMEGHFPNFHHQLFQPLEPRLDSDTSSSCSQYRISQDRDFSKTSKLSTKSQDTPMFLEVGNSSLNIQRSSSPPSLETNGPNNIISEEYVKENVTLGSEQSFHPLQLESTLSDHCQNADLPVDLNATLQRSFEQTPGIKKWGNENCISSAREYEELARNMECINLQCSIEELQNESLKPMEEQKSFYQLNTTPVTVDETFPQHLLEETVSSEKLPVEAFDKKYVKLPEKLVHVHEANEAVELDSQCNTSVKEPDQSFPEIQKSSGVPRETNLEDSDIHLQAVVQQNVSFLERHEKHSNSVPRSSCCVPVWETESGCGIMEEPELTLISSNDISIAESDIEHTNQEKIKEDKINHPDCVDQSEFNVFTEGKEFLPLAPDADADYSVFLRPDSSSTAQSPNDSPLPSHQTAVMLLEFAAAPGSLQESFLKRKNNFIQKSLKRVEEMKKRERENEKPEARQFQRGKSEKLSRQKESGEKGTVVNQLKKVGEVSSPEDKKSGGIGMQQRTSRYCMNTSGRSLDEKNRSSSCSLSVFCQSCWSVRAVCGLPVGPSAAYMEQLGEGSQVCLTQVSAGTFPHTAGSKKRDWQPAPFLTLRQMCQLMHEAGINLKQFTVACGHLVTGSKYSSWRGCLLHAAEEFEVILNYWRAKSKFPFLIPSN</sequence>
<protein>
    <recommendedName>
        <fullName evidence="5">Centrosomal protein of 295 kDa</fullName>
    </recommendedName>
</protein>
<dbReference type="GO" id="GO:0005813">
    <property type="term" value="C:centrosome"/>
    <property type="evidence" value="ECO:0007669"/>
    <property type="project" value="TreeGrafter"/>
</dbReference>
<evidence type="ECO:0008006" key="5">
    <source>
        <dbReference type="Google" id="ProtNLM"/>
    </source>
</evidence>
<organism evidence="3 4">
    <name type="scientific">Otus sunia</name>
    <name type="common">Oriental scops-owl</name>
    <dbReference type="NCBI Taxonomy" id="257818"/>
    <lineage>
        <taxon>Eukaryota</taxon>
        <taxon>Metazoa</taxon>
        <taxon>Chordata</taxon>
        <taxon>Craniata</taxon>
        <taxon>Vertebrata</taxon>
        <taxon>Euteleostomi</taxon>
        <taxon>Archelosauria</taxon>
        <taxon>Archosauria</taxon>
        <taxon>Dinosauria</taxon>
        <taxon>Saurischia</taxon>
        <taxon>Theropoda</taxon>
        <taxon>Coelurosauria</taxon>
        <taxon>Aves</taxon>
        <taxon>Neognathae</taxon>
        <taxon>Neoaves</taxon>
        <taxon>Telluraves</taxon>
        <taxon>Strigiformes</taxon>
        <taxon>Strigidae</taxon>
        <taxon>Otus</taxon>
    </lineage>
</organism>
<dbReference type="PANTHER" id="PTHR21553:SF26">
    <property type="entry name" value="ALMS MOTIF DOMAIN-CONTAINING PROTEIN"/>
    <property type="match status" value="1"/>
</dbReference>
<evidence type="ECO:0000256" key="2">
    <source>
        <dbReference type="SAM" id="MobiDB-lite"/>
    </source>
</evidence>
<keyword evidence="4" id="KW-1185">Reference proteome</keyword>
<dbReference type="GO" id="GO:0046599">
    <property type="term" value="P:regulation of centriole replication"/>
    <property type="evidence" value="ECO:0007669"/>
    <property type="project" value="TreeGrafter"/>
</dbReference>
<feature type="coiled-coil region" evidence="1">
    <location>
        <begin position="487"/>
        <end position="544"/>
    </location>
</feature>
<evidence type="ECO:0000256" key="1">
    <source>
        <dbReference type="SAM" id="Coils"/>
    </source>
</evidence>
<name>A0A8C8E767_9STRI</name>
<reference evidence="3" key="1">
    <citation type="submission" date="2025-08" db="UniProtKB">
        <authorList>
            <consortium name="Ensembl"/>
        </authorList>
    </citation>
    <scope>IDENTIFICATION</scope>
</reference>
<dbReference type="Ensembl" id="ENSOSUT00000006429.1">
    <property type="protein sequence ID" value="ENSOSUP00000006189.1"/>
    <property type="gene ID" value="ENSOSUG00000004536.1"/>
</dbReference>
<dbReference type="GO" id="GO:0005814">
    <property type="term" value="C:centriole"/>
    <property type="evidence" value="ECO:0007669"/>
    <property type="project" value="TreeGrafter"/>
</dbReference>
<feature type="coiled-coil region" evidence="1">
    <location>
        <begin position="905"/>
        <end position="961"/>
    </location>
</feature>
<feature type="region of interest" description="Disordered" evidence="2">
    <location>
        <begin position="1756"/>
        <end position="1821"/>
    </location>
</feature>
<feature type="compositionally biased region" description="Basic and acidic residues" evidence="2">
    <location>
        <begin position="785"/>
        <end position="795"/>
    </location>
</feature>
<feature type="coiled-coil region" evidence="1">
    <location>
        <begin position="218"/>
        <end position="276"/>
    </location>
</feature>